<evidence type="ECO:0000256" key="6">
    <source>
        <dbReference type="ARBA" id="ARBA00022622"/>
    </source>
</evidence>
<feature type="transmembrane region" description="Helical" evidence="16">
    <location>
        <begin position="104"/>
        <end position="125"/>
    </location>
</feature>
<evidence type="ECO:0000256" key="5">
    <source>
        <dbReference type="ARBA" id="ARBA00022525"/>
    </source>
</evidence>
<feature type="disulfide bond" evidence="14">
    <location>
        <begin position="37"/>
        <end position="77"/>
    </location>
</feature>
<dbReference type="OrthoDB" id="408702at2759"/>
<feature type="region of interest" description="Disordered" evidence="15">
    <location>
        <begin position="468"/>
        <end position="490"/>
    </location>
</feature>
<dbReference type="Pfam" id="PF20684">
    <property type="entry name" value="Fung_rhodopsin"/>
    <property type="match status" value="1"/>
</dbReference>
<feature type="compositionally biased region" description="Pro residues" evidence="15">
    <location>
        <begin position="475"/>
        <end position="486"/>
    </location>
</feature>
<feature type="region of interest" description="Disordered" evidence="15">
    <location>
        <begin position="373"/>
        <end position="443"/>
    </location>
</feature>
<comment type="caution">
    <text evidence="19">The sequence shown here is derived from an EMBL/GenBank/DDBJ whole genome shotgun (WGS) entry which is preliminary data.</text>
</comment>
<evidence type="ECO:0000256" key="17">
    <source>
        <dbReference type="SAM" id="SignalP"/>
    </source>
</evidence>
<dbReference type="PROSITE" id="PS52012">
    <property type="entry name" value="CFEM"/>
    <property type="match status" value="1"/>
</dbReference>
<evidence type="ECO:0000259" key="18">
    <source>
        <dbReference type="PROSITE" id="PS52012"/>
    </source>
</evidence>
<keyword evidence="14" id="KW-0479">Metal-binding</keyword>
<feature type="transmembrane region" description="Helical" evidence="16">
    <location>
        <begin position="177"/>
        <end position="201"/>
    </location>
</feature>
<feature type="transmembrane region" description="Helical" evidence="16">
    <location>
        <begin position="213"/>
        <end position="235"/>
    </location>
</feature>
<keyword evidence="20" id="KW-1185">Reference proteome</keyword>
<feature type="domain" description="CFEM" evidence="18">
    <location>
        <begin position="10"/>
        <end position="120"/>
    </location>
</feature>
<evidence type="ECO:0000256" key="10">
    <source>
        <dbReference type="ARBA" id="ARBA00023136"/>
    </source>
</evidence>
<feature type="transmembrane region" description="Helical" evidence="16">
    <location>
        <begin position="289"/>
        <end position="311"/>
    </location>
</feature>
<keyword evidence="6" id="KW-0325">Glycoprotein</keyword>
<comment type="similarity">
    <text evidence="13">Belongs to the SAT4 family.</text>
</comment>
<comment type="similarity">
    <text evidence="4">Belongs to the RBT5 family.</text>
</comment>
<feature type="disulfide bond" evidence="14">
    <location>
        <begin position="41"/>
        <end position="72"/>
    </location>
</feature>
<keyword evidence="14" id="KW-0408">Iron</keyword>
<keyword evidence="8 17" id="KW-0732">Signal</keyword>
<dbReference type="InterPro" id="IPR052337">
    <property type="entry name" value="SAT4-like"/>
</dbReference>
<dbReference type="PANTHER" id="PTHR33048">
    <property type="entry name" value="PTH11-LIKE INTEGRAL MEMBRANE PROTEIN (AFU_ORTHOLOGUE AFUA_5G11245)"/>
    <property type="match status" value="1"/>
</dbReference>
<feature type="disulfide bond" evidence="14">
    <location>
        <begin position="51"/>
        <end position="58"/>
    </location>
</feature>
<dbReference type="GO" id="GO:0046872">
    <property type="term" value="F:metal ion binding"/>
    <property type="evidence" value="ECO:0007669"/>
    <property type="project" value="UniProtKB-UniRule"/>
</dbReference>
<keyword evidence="6" id="KW-0336">GPI-anchor</keyword>
<dbReference type="SMART" id="SM00747">
    <property type="entry name" value="CFEM"/>
    <property type="match status" value="1"/>
</dbReference>
<dbReference type="GO" id="GO:0098552">
    <property type="term" value="C:side of membrane"/>
    <property type="evidence" value="ECO:0007669"/>
    <property type="project" value="UniProtKB-KW"/>
</dbReference>
<evidence type="ECO:0000256" key="7">
    <source>
        <dbReference type="ARBA" id="ARBA00022692"/>
    </source>
</evidence>
<keyword evidence="10 16" id="KW-0472">Membrane</keyword>
<feature type="chain" id="PRO_5035440192" description="CFEM domain-containing protein" evidence="17">
    <location>
        <begin position="22"/>
        <end position="562"/>
    </location>
</feature>
<dbReference type="GO" id="GO:0005576">
    <property type="term" value="C:extracellular region"/>
    <property type="evidence" value="ECO:0007669"/>
    <property type="project" value="UniProtKB-SubCell"/>
</dbReference>
<comment type="subcellular location">
    <subcellularLocation>
        <location evidence="2">Membrane</location>
        <topology evidence="2">Lipid-anchor</topology>
        <topology evidence="2">GPI-anchor</topology>
    </subcellularLocation>
    <subcellularLocation>
        <location evidence="1">Membrane</location>
        <topology evidence="1">Multi-pass membrane protein</topology>
    </subcellularLocation>
    <subcellularLocation>
        <location evidence="3">Secreted</location>
    </subcellularLocation>
</comment>
<protein>
    <recommendedName>
        <fullName evidence="18">CFEM domain-containing protein</fullName>
    </recommendedName>
</protein>
<evidence type="ECO:0000313" key="19">
    <source>
        <dbReference type="EMBL" id="KAH7084021.1"/>
    </source>
</evidence>
<evidence type="ECO:0000256" key="13">
    <source>
        <dbReference type="ARBA" id="ARBA00038359"/>
    </source>
</evidence>
<evidence type="ECO:0000256" key="9">
    <source>
        <dbReference type="ARBA" id="ARBA00022989"/>
    </source>
</evidence>
<feature type="binding site" description="axial binding residue" evidence="14">
    <location>
        <position position="55"/>
    </location>
    <ligand>
        <name>heme</name>
        <dbReference type="ChEBI" id="CHEBI:30413"/>
    </ligand>
    <ligandPart>
        <name>Fe</name>
        <dbReference type="ChEBI" id="CHEBI:18248"/>
    </ligandPart>
</feature>
<evidence type="ECO:0000256" key="3">
    <source>
        <dbReference type="ARBA" id="ARBA00004613"/>
    </source>
</evidence>
<dbReference type="EMBL" id="JAGMVJ010000013">
    <property type="protein sequence ID" value="KAH7084021.1"/>
    <property type="molecule type" value="Genomic_DNA"/>
</dbReference>
<keyword evidence="5" id="KW-0964">Secreted</keyword>
<keyword evidence="9 16" id="KW-1133">Transmembrane helix</keyword>
<keyword evidence="7 16" id="KW-0812">Transmembrane</keyword>
<feature type="compositionally biased region" description="Low complexity" evidence="15">
    <location>
        <begin position="408"/>
        <end position="422"/>
    </location>
</feature>
<dbReference type="AlphaFoldDB" id="A0A8K0VXP8"/>
<evidence type="ECO:0000256" key="16">
    <source>
        <dbReference type="SAM" id="Phobius"/>
    </source>
</evidence>
<feature type="transmembrane region" description="Helical" evidence="16">
    <location>
        <begin position="137"/>
        <end position="157"/>
    </location>
</feature>
<evidence type="ECO:0000256" key="12">
    <source>
        <dbReference type="ARBA" id="ARBA00023288"/>
    </source>
</evidence>
<evidence type="ECO:0000256" key="15">
    <source>
        <dbReference type="SAM" id="MobiDB-lite"/>
    </source>
</evidence>
<reference evidence="19" key="1">
    <citation type="journal article" date="2021" name="Nat. Commun.">
        <title>Genetic determinants of endophytism in the Arabidopsis root mycobiome.</title>
        <authorList>
            <person name="Mesny F."/>
            <person name="Miyauchi S."/>
            <person name="Thiergart T."/>
            <person name="Pickel B."/>
            <person name="Atanasova L."/>
            <person name="Karlsson M."/>
            <person name="Huettel B."/>
            <person name="Barry K.W."/>
            <person name="Haridas S."/>
            <person name="Chen C."/>
            <person name="Bauer D."/>
            <person name="Andreopoulos W."/>
            <person name="Pangilinan J."/>
            <person name="LaButti K."/>
            <person name="Riley R."/>
            <person name="Lipzen A."/>
            <person name="Clum A."/>
            <person name="Drula E."/>
            <person name="Henrissat B."/>
            <person name="Kohler A."/>
            <person name="Grigoriev I.V."/>
            <person name="Martin F.M."/>
            <person name="Hacquard S."/>
        </authorList>
    </citation>
    <scope>NUCLEOTIDE SEQUENCE</scope>
    <source>
        <strain evidence="19">MPI-SDFR-AT-0120</strain>
    </source>
</reference>
<gene>
    <name evidence="19" type="ORF">FB567DRAFT_551017</name>
</gene>
<keyword evidence="12" id="KW-0449">Lipoprotein</keyword>
<dbReference type="PANTHER" id="PTHR33048:SF131">
    <property type="entry name" value="INTEGRAL MEMBRANE PROTEIN"/>
    <property type="match status" value="1"/>
</dbReference>
<name>A0A8K0VXP8_9PLEO</name>
<accession>A0A8K0VXP8</accession>
<organism evidence="19 20">
    <name type="scientific">Paraphoma chrysanthemicola</name>
    <dbReference type="NCBI Taxonomy" id="798071"/>
    <lineage>
        <taxon>Eukaryota</taxon>
        <taxon>Fungi</taxon>
        <taxon>Dikarya</taxon>
        <taxon>Ascomycota</taxon>
        <taxon>Pezizomycotina</taxon>
        <taxon>Dothideomycetes</taxon>
        <taxon>Pleosporomycetidae</taxon>
        <taxon>Pleosporales</taxon>
        <taxon>Pleosporineae</taxon>
        <taxon>Phaeosphaeriaceae</taxon>
        <taxon>Paraphoma</taxon>
    </lineage>
</organism>
<evidence type="ECO:0000256" key="11">
    <source>
        <dbReference type="ARBA" id="ARBA00023157"/>
    </source>
</evidence>
<dbReference type="InterPro" id="IPR008427">
    <property type="entry name" value="Extracellular_membr_CFEM_dom"/>
</dbReference>
<feature type="signal peptide" evidence="17">
    <location>
        <begin position="1"/>
        <end position="21"/>
    </location>
</feature>
<evidence type="ECO:0000256" key="8">
    <source>
        <dbReference type="ARBA" id="ARBA00022729"/>
    </source>
</evidence>
<evidence type="ECO:0000256" key="1">
    <source>
        <dbReference type="ARBA" id="ARBA00004141"/>
    </source>
</evidence>
<feature type="transmembrane region" description="Helical" evidence="16">
    <location>
        <begin position="255"/>
        <end position="277"/>
    </location>
</feature>
<sequence length="562" mass="62292">MRAFIRSLFLMLLTFCSNVFALQLDKRALTIADIPPCGLTCLLQTVPSAGCGLADIACQCSNQALVYSTAACMLSNCTMADSLGTAKVQADLCNLSHESRSTTILVAFTIVFTMICVFVALRIANKLLTKRVKSDDYVIVVTLLLGTAIYASAYSMVQNGFGKHLWDLQPGQLQAALKYFYVCWNLYVVTLSLVKASLIFLYLQIFQGHRFRIACYTVLAYIGLSALIIQFLTIFSCLPIESFWNRDIKGKCLNVTAIGYANSANAILQDLIILILPMPNLFRLKMKKWRKIVVAVMFAVGAFGCITTIIRLRSLLHFGISVDPTWDYTDVSIWTGAELASGIVCASLPAIRQLLIMIIPTRFISLIASRTRSRSTPMPAGGGSSSAQRKHKGHSVFPLPPISDYESKSLGTTTDTSSSSWTKSKRRASQDVERGYAHRQDPDRSSWLPLRHLFTSRSRSFQTSFWSAVDRSGSPPLPPTPSPPPKNSGYWNPSSRTELANATQKSSFDERIEMLRVPEATHQTPKHRSACEEEITALPRVGILPDAEYPRSGLLRGWRDAR</sequence>
<feature type="compositionally biased region" description="Basic and acidic residues" evidence="15">
    <location>
        <begin position="428"/>
        <end position="443"/>
    </location>
</feature>
<feature type="disulfide bond" evidence="14">
    <location>
        <begin position="60"/>
        <end position="93"/>
    </location>
</feature>
<dbReference type="Proteomes" id="UP000813461">
    <property type="component" value="Unassembled WGS sequence"/>
</dbReference>
<evidence type="ECO:0000256" key="4">
    <source>
        <dbReference type="ARBA" id="ARBA00010031"/>
    </source>
</evidence>
<dbReference type="Pfam" id="PF05730">
    <property type="entry name" value="CFEM"/>
    <property type="match status" value="1"/>
</dbReference>
<evidence type="ECO:0000256" key="14">
    <source>
        <dbReference type="PROSITE-ProRule" id="PRU01356"/>
    </source>
</evidence>
<keyword evidence="14" id="KW-0349">Heme</keyword>
<proteinExistence type="inferred from homology"/>
<evidence type="ECO:0000313" key="20">
    <source>
        <dbReference type="Proteomes" id="UP000813461"/>
    </source>
</evidence>
<dbReference type="InterPro" id="IPR049326">
    <property type="entry name" value="Rhodopsin_dom_fungi"/>
</dbReference>
<evidence type="ECO:0000256" key="2">
    <source>
        <dbReference type="ARBA" id="ARBA00004589"/>
    </source>
</evidence>
<keyword evidence="11 14" id="KW-1015">Disulfide bond</keyword>